<accession>A0A1B6FKA0</accession>
<dbReference type="EMBL" id="GECZ01019154">
    <property type="protein sequence ID" value="JAS50615.1"/>
    <property type="molecule type" value="Transcribed_RNA"/>
</dbReference>
<name>A0A1B6FKA0_9HEMI</name>
<feature type="non-terminal residue" evidence="1">
    <location>
        <position position="109"/>
    </location>
</feature>
<sequence length="109" mass="12835">MFMEGRELFEDNWTPDDCSTNAQWAKKETVVDFKRRLTITLINEETRLSVGTVHTTVTEDLVIGRCAQSWCRKSSKEKNCREWKFRTAIRKMKIFSMLLYESGCSSKNR</sequence>
<gene>
    <name evidence="1" type="ORF">g.8557</name>
</gene>
<evidence type="ECO:0000313" key="1">
    <source>
        <dbReference type="EMBL" id="JAS50615.1"/>
    </source>
</evidence>
<proteinExistence type="predicted"/>
<dbReference type="AlphaFoldDB" id="A0A1B6FKA0"/>
<reference evidence="1" key="1">
    <citation type="submission" date="2015-11" db="EMBL/GenBank/DDBJ databases">
        <title>De novo transcriptome assembly of four potential Pierce s Disease insect vectors from Arizona vineyards.</title>
        <authorList>
            <person name="Tassone E.E."/>
        </authorList>
    </citation>
    <scope>NUCLEOTIDE SEQUENCE</scope>
</reference>
<organism evidence="1">
    <name type="scientific">Cuerna arida</name>
    <dbReference type="NCBI Taxonomy" id="1464854"/>
    <lineage>
        <taxon>Eukaryota</taxon>
        <taxon>Metazoa</taxon>
        <taxon>Ecdysozoa</taxon>
        <taxon>Arthropoda</taxon>
        <taxon>Hexapoda</taxon>
        <taxon>Insecta</taxon>
        <taxon>Pterygota</taxon>
        <taxon>Neoptera</taxon>
        <taxon>Paraneoptera</taxon>
        <taxon>Hemiptera</taxon>
        <taxon>Auchenorrhyncha</taxon>
        <taxon>Membracoidea</taxon>
        <taxon>Cicadellidae</taxon>
        <taxon>Cicadellinae</taxon>
        <taxon>Proconiini</taxon>
        <taxon>Cuerna</taxon>
    </lineage>
</organism>
<protein>
    <submittedName>
        <fullName evidence="1">Uncharacterized protein</fullName>
    </submittedName>
</protein>